<organism evidence="2 3">
    <name type="scientific">Paenochrobactrum gallinarii</name>
    <dbReference type="NCBI Taxonomy" id="643673"/>
    <lineage>
        <taxon>Bacteria</taxon>
        <taxon>Pseudomonadati</taxon>
        <taxon>Pseudomonadota</taxon>
        <taxon>Alphaproteobacteria</taxon>
        <taxon>Hyphomicrobiales</taxon>
        <taxon>Brucellaceae</taxon>
        <taxon>Paenochrobactrum</taxon>
    </lineage>
</organism>
<dbReference type="CDD" id="cd02440">
    <property type="entry name" value="AdoMet_MTases"/>
    <property type="match status" value="1"/>
</dbReference>
<gene>
    <name evidence="2" type="ORF">FHS77_000280</name>
</gene>
<dbReference type="InterPro" id="IPR041698">
    <property type="entry name" value="Methyltransf_25"/>
</dbReference>
<dbReference type="Gene3D" id="3.40.50.150">
    <property type="entry name" value="Vaccinia Virus protein VP39"/>
    <property type="match status" value="1"/>
</dbReference>
<evidence type="ECO:0000313" key="3">
    <source>
        <dbReference type="Proteomes" id="UP000555393"/>
    </source>
</evidence>
<name>A0A841LTA3_9HYPH</name>
<dbReference type="SUPFAM" id="SSF53335">
    <property type="entry name" value="S-adenosyl-L-methionine-dependent methyltransferases"/>
    <property type="match status" value="1"/>
</dbReference>
<dbReference type="GO" id="GO:0008168">
    <property type="term" value="F:methyltransferase activity"/>
    <property type="evidence" value="ECO:0007669"/>
    <property type="project" value="UniProtKB-KW"/>
</dbReference>
<dbReference type="RefSeq" id="WP_184218891.1">
    <property type="nucleotide sequence ID" value="NZ_JACIIU010000001.1"/>
</dbReference>
<dbReference type="AlphaFoldDB" id="A0A841LTA3"/>
<evidence type="ECO:0000259" key="1">
    <source>
        <dbReference type="Pfam" id="PF13649"/>
    </source>
</evidence>
<dbReference type="GO" id="GO:0032259">
    <property type="term" value="P:methylation"/>
    <property type="evidence" value="ECO:0007669"/>
    <property type="project" value="UniProtKB-KW"/>
</dbReference>
<dbReference type="EMBL" id="JACIIU010000001">
    <property type="protein sequence ID" value="MBB6259772.1"/>
    <property type="molecule type" value="Genomic_DNA"/>
</dbReference>
<keyword evidence="2" id="KW-0489">Methyltransferase</keyword>
<dbReference type="Gene3D" id="2.20.25.110">
    <property type="entry name" value="S-adenosyl-L-methionine-dependent methyltransferases"/>
    <property type="match status" value="1"/>
</dbReference>
<accession>A0A841LTA3</accession>
<feature type="domain" description="Methyltransferase" evidence="1">
    <location>
        <begin position="40"/>
        <end position="135"/>
    </location>
</feature>
<evidence type="ECO:0000313" key="2">
    <source>
        <dbReference type="EMBL" id="MBB6259772.1"/>
    </source>
</evidence>
<protein>
    <submittedName>
        <fullName evidence="2">SAM-dependent methyltransferase</fullName>
    </submittedName>
</protein>
<reference evidence="2 3" key="1">
    <citation type="submission" date="2020-08" db="EMBL/GenBank/DDBJ databases">
        <title>Genomic Encyclopedia of Type Strains, Phase IV (KMG-IV): sequencing the most valuable type-strain genomes for metagenomic binning, comparative biology and taxonomic classification.</title>
        <authorList>
            <person name="Goeker M."/>
        </authorList>
    </citation>
    <scope>NUCLEOTIDE SEQUENCE [LARGE SCALE GENOMIC DNA]</scope>
    <source>
        <strain evidence="2 3">DSM 22336</strain>
    </source>
</reference>
<dbReference type="Pfam" id="PF13649">
    <property type="entry name" value="Methyltransf_25"/>
    <property type="match status" value="1"/>
</dbReference>
<keyword evidence="2" id="KW-0808">Transferase</keyword>
<dbReference type="InterPro" id="IPR029063">
    <property type="entry name" value="SAM-dependent_MTases_sf"/>
</dbReference>
<keyword evidence="3" id="KW-1185">Reference proteome</keyword>
<dbReference type="Proteomes" id="UP000555393">
    <property type="component" value="Unassembled WGS sequence"/>
</dbReference>
<sequence length="249" mass="28470">MNNLYGRLASWVYEVDKPIGKSFGDVEFYRDCLKDIDGPVLEPAAGNGRILIPLLEAGIQVDGYDLSQDMLDLCEQALEKRNLKADLSKAAYDNYQAKRQYSALIIPAGSFQLMTDTAEIERAVQNFASSLKPGGKLIVDIYPRLDEEEKPRVRHWQVGDDLLVLSETPYSIDYFAQKTVSQLRYEHWHKGELLKTELELFSLRWWGVYEFELLLRQAGFQHIKRSADYQYGVEPTDGSSCVTFEAVIE</sequence>
<comment type="caution">
    <text evidence="2">The sequence shown here is derived from an EMBL/GenBank/DDBJ whole genome shotgun (WGS) entry which is preliminary data.</text>
</comment>
<proteinExistence type="predicted"/>